<dbReference type="EMBL" id="AP028214">
    <property type="protein sequence ID" value="BEI91000.1"/>
    <property type="molecule type" value="Genomic_DNA"/>
</dbReference>
<dbReference type="GO" id="GO:0006879">
    <property type="term" value="P:intracellular iron ion homeostasis"/>
    <property type="evidence" value="ECO:0007669"/>
    <property type="project" value="TreeGrafter"/>
</dbReference>
<feature type="region of interest" description="Disordered" evidence="8">
    <location>
        <begin position="159"/>
        <end position="182"/>
    </location>
</feature>
<keyword evidence="6" id="KW-0804">Transcription</keyword>
<dbReference type="GO" id="GO:0000978">
    <property type="term" value="F:RNA polymerase II cis-regulatory region sequence-specific DNA binding"/>
    <property type="evidence" value="ECO:0007669"/>
    <property type="project" value="TreeGrafter"/>
</dbReference>
<dbReference type="GO" id="GO:0005634">
    <property type="term" value="C:nucleus"/>
    <property type="evidence" value="ECO:0007669"/>
    <property type="project" value="UniProtKB-SubCell"/>
</dbReference>
<keyword evidence="11" id="KW-1185">Reference proteome</keyword>
<evidence type="ECO:0000256" key="8">
    <source>
        <dbReference type="SAM" id="MobiDB-lite"/>
    </source>
</evidence>
<dbReference type="SMART" id="SM01090">
    <property type="entry name" value="Copper-fist"/>
    <property type="match status" value="1"/>
</dbReference>
<feature type="region of interest" description="Disordered" evidence="8">
    <location>
        <begin position="197"/>
        <end position="304"/>
    </location>
</feature>
<evidence type="ECO:0000313" key="11">
    <source>
        <dbReference type="Proteomes" id="UP001233271"/>
    </source>
</evidence>
<evidence type="ECO:0000256" key="1">
    <source>
        <dbReference type="ARBA" id="ARBA00004123"/>
    </source>
</evidence>
<organism evidence="10 11">
    <name type="scientific">Cutaneotrichosporon cavernicola</name>
    <dbReference type="NCBI Taxonomy" id="279322"/>
    <lineage>
        <taxon>Eukaryota</taxon>
        <taxon>Fungi</taxon>
        <taxon>Dikarya</taxon>
        <taxon>Basidiomycota</taxon>
        <taxon>Agaricomycotina</taxon>
        <taxon>Tremellomycetes</taxon>
        <taxon>Trichosporonales</taxon>
        <taxon>Trichosporonaceae</taxon>
        <taxon>Cutaneotrichosporon</taxon>
    </lineage>
</organism>
<feature type="compositionally biased region" description="Polar residues" evidence="8">
    <location>
        <begin position="216"/>
        <end position="237"/>
    </location>
</feature>
<comment type="subcellular location">
    <subcellularLocation>
        <location evidence="1">Nucleus</location>
    </subcellularLocation>
</comment>
<feature type="compositionally biased region" description="Polar residues" evidence="8">
    <location>
        <begin position="544"/>
        <end position="565"/>
    </location>
</feature>
<evidence type="ECO:0000256" key="5">
    <source>
        <dbReference type="ARBA" id="ARBA00023015"/>
    </source>
</evidence>
<feature type="compositionally biased region" description="Polar residues" evidence="8">
    <location>
        <begin position="83"/>
        <end position="95"/>
    </location>
</feature>
<dbReference type="RefSeq" id="XP_060456265.1">
    <property type="nucleotide sequence ID" value="XM_060599586.1"/>
</dbReference>
<dbReference type="FunFam" id="3.90.430.10:FF:000001">
    <property type="entry name" value="Copper fist DNA-binding protein"/>
    <property type="match status" value="1"/>
</dbReference>
<reference evidence="10" key="1">
    <citation type="journal article" date="2023" name="BMC Genomics">
        <title>Chromosome-level genome assemblies of Cutaneotrichosporon spp. (Trichosporonales, Basidiomycota) reveal imbalanced evolution between nucleotide sequences and chromosome synteny.</title>
        <authorList>
            <person name="Kobayashi Y."/>
            <person name="Kayamori A."/>
            <person name="Aoki K."/>
            <person name="Shiwa Y."/>
            <person name="Matsutani M."/>
            <person name="Fujita N."/>
            <person name="Sugita T."/>
            <person name="Iwasaki W."/>
            <person name="Tanaka N."/>
            <person name="Takashima M."/>
        </authorList>
    </citation>
    <scope>NUCLEOTIDE SEQUENCE</scope>
    <source>
        <strain evidence="10">HIS019</strain>
    </source>
</reference>
<dbReference type="KEGG" id="ccac:CcaHIS019_0310700"/>
<dbReference type="PANTHER" id="PTHR28088">
    <property type="entry name" value="TRANSCRIPTIONAL ACTIVATOR HAA1-RELATED"/>
    <property type="match status" value="1"/>
</dbReference>
<dbReference type="SUPFAM" id="SSF57879">
    <property type="entry name" value="Zinc domain conserved in yeast copper-regulated transcription factors"/>
    <property type="match status" value="1"/>
</dbReference>
<name>A0AA48L2Z7_9TREE</name>
<feature type="region of interest" description="Disordered" evidence="8">
    <location>
        <begin position="77"/>
        <end position="113"/>
    </location>
</feature>
<dbReference type="InterPro" id="IPR051763">
    <property type="entry name" value="Copper_Homeo_Regul"/>
</dbReference>
<keyword evidence="5" id="KW-0805">Transcription regulation</keyword>
<feature type="compositionally biased region" description="Low complexity" evidence="8">
    <location>
        <begin position="688"/>
        <end position="708"/>
    </location>
</feature>
<dbReference type="GO" id="GO:0006878">
    <property type="term" value="P:intracellular copper ion homeostasis"/>
    <property type="evidence" value="ECO:0007669"/>
    <property type="project" value="TreeGrafter"/>
</dbReference>
<dbReference type="AlphaFoldDB" id="A0AA48L2Z7"/>
<dbReference type="Gene3D" id="3.90.430.10">
    <property type="entry name" value="Copper fist DNA-binding domain"/>
    <property type="match status" value="1"/>
</dbReference>
<accession>A0AA48L2Z7</accession>
<dbReference type="GO" id="GO:0000981">
    <property type="term" value="F:DNA-binding transcription factor activity, RNA polymerase II-specific"/>
    <property type="evidence" value="ECO:0007669"/>
    <property type="project" value="TreeGrafter"/>
</dbReference>
<dbReference type="SMART" id="SM00412">
    <property type="entry name" value="Cu_FIST"/>
    <property type="match status" value="1"/>
</dbReference>
<feature type="region of interest" description="Disordered" evidence="8">
    <location>
        <begin position="983"/>
        <end position="1045"/>
    </location>
</feature>
<dbReference type="GO" id="GO:0005507">
    <property type="term" value="F:copper ion binding"/>
    <property type="evidence" value="ECO:0007669"/>
    <property type="project" value="InterPro"/>
</dbReference>
<feature type="compositionally biased region" description="Low complexity" evidence="8">
    <location>
        <begin position="622"/>
        <end position="644"/>
    </location>
</feature>
<feature type="region of interest" description="Disordered" evidence="8">
    <location>
        <begin position="538"/>
        <end position="565"/>
    </location>
</feature>
<feature type="compositionally biased region" description="Low complexity" evidence="8">
    <location>
        <begin position="275"/>
        <end position="293"/>
    </location>
</feature>
<feature type="domain" description="Copper-fist" evidence="9">
    <location>
        <begin position="1"/>
        <end position="40"/>
    </location>
</feature>
<dbReference type="Pfam" id="PF00649">
    <property type="entry name" value="Copper-fist"/>
    <property type="match status" value="1"/>
</dbReference>
<evidence type="ECO:0000256" key="4">
    <source>
        <dbReference type="ARBA" id="ARBA00023008"/>
    </source>
</evidence>
<dbReference type="GeneID" id="85494870"/>
<dbReference type="PANTHER" id="PTHR28088:SF5">
    <property type="entry name" value="TRANSCRIPTIONAL ACTIVATOR HAA1-RELATED"/>
    <property type="match status" value="1"/>
</dbReference>
<dbReference type="Proteomes" id="UP001233271">
    <property type="component" value="Chromosome 3"/>
</dbReference>
<evidence type="ECO:0000259" key="9">
    <source>
        <dbReference type="PROSITE" id="PS50073"/>
    </source>
</evidence>
<evidence type="ECO:0000313" key="10">
    <source>
        <dbReference type="EMBL" id="BEI91000.1"/>
    </source>
</evidence>
<feature type="compositionally biased region" description="Low complexity" evidence="8">
    <location>
        <begin position="723"/>
        <end position="736"/>
    </location>
</feature>
<evidence type="ECO:0000256" key="6">
    <source>
        <dbReference type="ARBA" id="ARBA00023163"/>
    </source>
</evidence>
<dbReference type="PRINTS" id="PR00617">
    <property type="entry name" value="COPPERFIST"/>
</dbReference>
<dbReference type="InterPro" id="IPR001083">
    <property type="entry name" value="Cu_fist_DNA-bd_dom"/>
</dbReference>
<protein>
    <recommendedName>
        <fullName evidence="9">Copper-fist domain-containing protein</fullName>
    </recommendedName>
</protein>
<keyword evidence="4" id="KW-0186">Copper</keyword>
<sequence>MVLINDKKYACATCIKGHRVSGCTHTDRPLFEVKKKGRPATQCQFCRDKRKGGSGGGSVHTKCACGSLKNQQPSTIPAGMAASYQSAGQTPSPRGTETKKGQPGSTPTFPNGLRDVHEMAAAAEALADLGGENGAAAERNLHNLLNPCNCHTTGRCRCCAGKRTRSPPPAASPTRRPSDAHAQVTDSLIEMFKAKATTSGATPPAPLKTTSHDAHSGSTTPTNLRNLPHLSMTSSKLASPDHRHHPVHTSPYVHKAKLYSPYSNGQSSPRHGKSRSASVSSASSTPWPSTSVSPRPPPTRLRPLTDMNRFLGAVFHEDGSVASQVPRSALGLPGIHTFVSAAESGGAKVEPMEMDVDVPVSFPTSEEVVIGACTCGEGCQCAGCATHGNPRSTSPKQHGHDGACGEACSSCFDCGDQVSIPSGVASIEQLIQIAAANVPKPLRTDRGSTLDALDTRILPPAANLSENVARAFGVVQLKPLECCNGRCQCSLGECKCDSDCCGCCTECKCADDDGDTIMADGDAPAGEKQPVKAGCCGSGAPATPSRNSQQLQVAPSSGTCSVSTSPINISPTATIGGIRLASPSVGTPPNGHGGSMVRRNSSVSRAKEKEGASNGAGGRRLSTSSISSQASVQRSVSSSGKATSKSLAINAHQALGAHHRPILPKPTVAIGAGLPRLAPPRPSGGSGSRQPSPVLRSRASSQASSQSSPTLGPHMLPHPPEVSIPSLSDDPPAASSQHRDSMTTRMGDMVIGVDDIATALAASDVDFMAYLNSLLSSNDGDQSVANPSIDVSQGSGQPDVRLLNAFSGVVPRPEVEPPLGDIQELIAGALAQQGVLQPPQQAPVVPPTSQPPEFNYFFNFPTTTIPSREEQMANYQINSGGPSLPIQQPMPQFAPTTINPLQQFDDNLFFNQYANGLSLQVPNLQTDSGCTSNSGDVSTSTVSSIPAVSLEPPAPVNHPDIIDLSKPLNPSDIDRIMQALMNQQARQAAGTSGAMPPPQPQVPPQPPRLNVGSVSDPDSDPFQQYMIDPDAAQNTHLQQSALPEHVDRDWLQKAWPNMLGQSAQRE</sequence>
<dbReference type="GO" id="GO:0045944">
    <property type="term" value="P:positive regulation of transcription by RNA polymerase II"/>
    <property type="evidence" value="ECO:0007669"/>
    <property type="project" value="TreeGrafter"/>
</dbReference>
<gene>
    <name evidence="10" type="primary">CUP2</name>
    <name evidence="10" type="ORF">CcaverHIS019_0310700</name>
</gene>
<keyword evidence="7" id="KW-0539">Nucleus</keyword>
<keyword evidence="3" id="KW-0862">Zinc</keyword>
<evidence type="ECO:0000256" key="3">
    <source>
        <dbReference type="ARBA" id="ARBA00022833"/>
    </source>
</evidence>
<feature type="compositionally biased region" description="Pro residues" evidence="8">
    <location>
        <begin position="995"/>
        <end position="1007"/>
    </location>
</feature>
<dbReference type="PROSITE" id="PS50073">
    <property type="entry name" value="COPPER_FIST_2"/>
    <property type="match status" value="1"/>
</dbReference>
<feature type="compositionally biased region" description="Polar residues" evidence="8">
    <location>
        <begin position="1032"/>
        <end position="1041"/>
    </location>
</feature>
<evidence type="ECO:0000256" key="2">
    <source>
        <dbReference type="ARBA" id="ARBA00022723"/>
    </source>
</evidence>
<keyword evidence="2" id="KW-0479">Metal-binding</keyword>
<feature type="region of interest" description="Disordered" evidence="8">
    <location>
        <begin position="658"/>
        <end position="740"/>
    </location>
</feature>
<proteinExistence type="predicted"/>
<feature type="region of interest" description="Disordered" evidence="8">
    <location>
        <begin position="579"/>
        <end position="644"/>
    </location>
</feature>
<dbReference type="PROSITE" id="PS01119">
    <property type="entry name" value="COPPER_FIST_1"/>
    <property type="match status" value="1"/>
</dbReference>
<evidence type="ECO:0000256" key="7">
    <source>
        <dbReference type="ARBA" id="ARBA00023242"/>
    </source>
</evidence>
<dbReference type="InterPro" id="IPR036395">
    <property type="entry name" value="Cu_fist_DNA-bd_dom_sf"/>
</dbReference>